<sequence length="290" mass="32654">MELNSILFPAPPPSYDTSTFPGELIWVPSEDHEKIKIPCLLLKSINGSKKIMLYFHGNAEDIGLSYEMTDLIRTVLQLHVLVIEYPGYGLYAGKPKAERILQDANSIYNFVINTLKFAPNDIFAFGRSIGSGPSTSLARFRGLGCLFLMSAYTSIRDVVKNVAGKLAQYLVAERFRNIDNMPHIHCPVLLMHGRLDTLVPYSHSQDLHAQCAGLCHLILPNDMDHNFFDYYDDLLLPMASFLTMAEIEIRPEIPGTGAIDILDEFYLFPEGQPISKNTGRLNKLFKKLNQ</sequence>
<dbReference type="InterPro" id="IPR029058">
    <property type="entry name" value="AB_hydrolase_fold"/>
</dbReference>
<dbReference type="PANTHER" id="PTHR12277">
    <property type="entry name" value="ALPHA/BETA HYDROLASE DOMAIN-CONTAINING PROTEIN"/>
    <property type="match status" value="1"/>
</dbReference>
<evidence type="ECO:0000313" key="1">
    <source>
        <dbReference type="EMBL" id="OMJ76109.1"/>
    </source>
</evidence>
<dbReference type="Proteomes" id="UP000187209">
    <property type="component" value="Unassembled WGS sequence"/>
</dbReference>
<dbReference type="AlphaFoldDB" id="A0A1R2BH96"/>
<dbReference type="SUPFAM" id="SSF53474">
    <property type="entry name" value="alpha/beta-Hydrolases"/>
    <property type="match status" value="1"/>
</dbReference>
<name>A0A1R2BH96_9CILI</name>
<protein>
    <recommendedName>
        <fullName evidence="3">Serine hydrolase FSH domain-containing protein</fullName>
    </recommendedName>
</protein>
<dbReference type="OrthoDB" id="10249433at2759"/>
<dbReference type="Gene3D" id="3.40.50.1820">
    <property type="entry name" value="alpha/beta hydrolase"/>
    <property type="match status" value="1"/>
</dbReference>
<comment type="caution">
    <text evidence="1">The sequence shown here is derived from an EMBL/GenBank/DDBJ whole genome shotgun (WGS) entry which is preliminary data.</text>
</comment>
<reference evidence="1 2" key="1">
    <citation type="submission" date="2016-11" db="EMBL/GenBank/DDBJ databases">
        <title>The macronuclear genome of Stentor coeruleus: a giant cell with tiny introns.</title>
        <authorList>
            <person name="Slabodnick M."/>
            <person name="Ruby J.G."/>
            <person name="Reiff S.B."/>
            <person name="Swart E.C."/>
            <person name="Gosai S."/>
            <person name="Prabakaran S."/>
            <person name="Witkowska E."/>
            <person name="Larue G.E."/>
            <person name="Fisher S."/>
            <person name="Freeman R.M."/>
            <person name="Gunawardena J."/>
            <person name="Chu W."/>
            <person name="Stover N.A."/>
            <person name="Gregory B.D."/>
            <person name="Nowacki M."/>
            <person name="Derisi J."/>
            <person name="Roy S.W."/>
            <person name="Marshall W.F."/>
            <person name="Sood P."/>
        </authorList>
    </citation>
    <scope>NUCLEOTIDE SEQUENCE [LARGE SCALE GENOMIC DNA]</scope>
    <source>
        <strain evidence="1">WM001</strain>
    </source>
</reference>
<accession>A0A1R2BH96</accession>
<dbReference type="PANTHER" id="PTHR12277:SF197">
    <property type="entry name" value="CHROMOSOME UNDETERMINED SCAFFOLD_38, WHOLE GENOME SHOTGUN SEQUENCE"/>
    <property type="match status" value="1"/>
</dbReference>
<organism evidence="1 2">
    <name type="scientific">Stentor coeruleus</name>
    <dbReference type="NCBI Taxonomy" id="5963"/>
    <lineage>
        <taxon>Eukaryota</taxon>
        <taxon>Sar</taxon>
        <taxon>Alveolata</taxon>
        <taxon>Ciliophora</taxon>
        <taxon>Postciliodesmatophora</taxon>
        <taxon>Heterotrichea</taxon>
        <taxon>Heterotrichida</taxon>
        <taxon>Stentoridae</taxon>
        <taxon>Stentor</taxon>
    </lineage>
</organism>
<evidence type="ECO:0008006" key="3">
    <source>
        <dbReference type="Google" id="ProtNLM"/>
    </source>
</evidence>
<proteinExistence type="predicted"/>
<keyword evidence="2" id="KW-1185">Reference proteome</keyword>
<evidence type="ECO:0000313" key="2">
    <source>
        <dbReference type="Proteomes" id="UP000187209"/>
    </source>
</evidence>
<gene>
    <name evidence="1" type="ORF">SteCoe_24585</name>
</gene>
<dbReference type="EMBL" id="MPUH01000650">
    <property type="protein sequence ID" value="OMJ76109.1"/>
    <property type="molecule type" value="Genomic_DNA"/>
</dbReference>